<evidence type="ECO:0000256" key="1">
    <source>
        <dbReference type="ARBA" id="ARBA00023015"/>
    </source>
</evidence>
<dbReference type="CDD" id="cd11378">
    <property type="entry name" value="DUF296"/>
    <property type="match status" value="1"/>
</dbReference>
<dbReference type="Gene3D" id="3.30.1330.80">
    <property type="entry name" value="Hypothetical protein, similar to alpha- acetolactate decarboxylase, domain 2"/>
    <property type="match status" value="1"/>
</dbReference>
<comment type="caution">
    <text evidence="7">The sequence shown here is derived from an EMBL/GenBank/DDBJ whole genome shotgun (WGS) entry which is preliminary data.</text>
</comment>
<dbReference type="EMBL" id="JBCNJP010000012">
    <property type="protein sequence ID" value="KAK9070342.1"/>
    <property type="molecule type" value="Genomic_DNA"/>
</dbReference>
<dbReference type="Pfam" id="PF03479">
    <property type="entry name" value="PCC"/>
    <property type="match status" value="1"/>
</dbReference>
<dbReference type="SUPFAM" id="SSF117856">
    <property type="entry name" value="AF0104/ALDC/Ptd012-like"/>
    <property type="match status" value="1"/>
</dbReference>
<keyword evidence="8" id="KW-1185">Reference proteome</keyword>
<dbReference type="GO" id="GO:0003680">
    <property type="term" value="F:minor groove of adenine-thymine-rich DNA binding"/>
    <property type="evidence" value="ECO:0007669"/>
    <property type="project" value="UniProtKB-UniRule"/>
</dbReference>
<evidence type="ECO:0000256" key="5">
    <source>
        <dbReference type="SAM" id="MobiDB-lite"/>
    </source>
</evidence>
<comment type="domain">
    <text evidence="4">The PPC domain mediates interactions between AHL proteins.</text>
</comment>
<keyword evidence="1 4" id="KW-0805">Transcription regulation</keyword>
<dbReference type="GO" id="GO:0005634">
    <property type="term" value="C:nucleus"/>
    <property type="evidence" value="ECO:0007669"/>
    <property type="project" value="UniProtKB-SubCell"/>
</dbReference>
<evidence type="ECO:0000313" key="8">
    <source>
        <dbReference type="Proteomes" id="UP001408789"/>
    </source>
</evidence>
<keyword evidence="4" id="KW-0539">Nucleus</keyword>
<evidence type="ECO:0000256" key="4">
    <source>
        <dbReference type="RuleBase" id="RU367031"/>
    </source>
</evidence>
<dbReference type="InterPro" id="IPR039605">
    <property type="entry name" value="AHL"/>
</dbReference>
<keyword evidence="2 4" id="KW-0238">DNA-binding</keyword>
<evidence type="ECO:0000256" key="2">
    <source>
        <dbReference type="ARBA" id="ARBA00023125"/>
    </source>
</evidence>
<reference evidence="7 8" key="1">
    <citation type="submission" date="2024-04" db="EMBL/GenBank/DDBJ databases">
        <title>The reference genome of an endangered Asteraceae, Deinandra increscens subsp. villosa, native to the Central Coast of California.</title>
        <authorList>
            <person name="Guilliams M."/>
            <person name="Hasenstab-Lehman K."/>
            <person name="Meyer R."/>
            <person name="Mcevoy S."/>
        </authorList>
    </citation>
    <scope>NUCLEOTIDE SEQUENCE [LARGE SCALE GENOMIC DNA]</scope>
    <source>
        <tissue evidence="7">Leaf</tissue>
    </source>
</reference>
<feature type="region of interest" description="Disordered" evidence="5">
    <location>
        <begin position="303"/>
        <end position="337"/>
    </location>
</feature>
<dbReference type="PANTHER" id="PTHR31500:SF18">
    <property type="entry name" value="AT-HOOK MOTIF NUCLEAR-LOCALIZED PROTEIN 3"/>
    <property type="match status" value="1"/>
</dbReference>
<sequence>MEGKEVDQNHDSGKLLLLPPPPLTATAVGGEEILSRSTAAPPPTVEGFKKKRGRPRKYGPDGKPTVALSPMPISASIPLAGDYTGWKQSQAKPLTVINRKQKLEFCTPGVRLYAHMKITAKYEANLDWVPYGGCEQVAYSVGPNFTPHVLTVSSGEDVNMRIISFAQQGSKAICVLAANGAVSNVTLRQPNSSGGTLTYEGRFDILSLSGGFTSNDSGGTKGISGGMSVSLAGPDGRVLGGGLAGMLLAASPIQVILGSFLPGHQHEPQNPKKSRFEPVSVSSISPPIMAAMPIFRETTERAHGNEPNISFTLTSPTNVSRGLGSENNGSLHSSEPKAVNPSLFRVSC</sequence>
<organism evidence="7 8">
    <name type="scientific">Deinandra increscens subsp. villosa</name>
    <dbReference type="NCBI Taxonomy" id="3103831"/>
    <lineage>
        <taxon>Eukaryota</taxon>
        <taxon>Viridiplantae</taxon>
        <taxon>Streptophyta</taxon>
        <taxon>Embryophyta</taxon>
        <taxon>Tracheophyta</taxon>
        <taxon>Spermatophyta</taxon>
        <taxon>Magnoliopsida</taxon>
        <taxon>eudicotyledons</taxon>
        <taxon>Gunneridae</taxon>
        <taxon>Pentapetalae</taxon>
        <taxon>asterids</taxon>
        <taxon>campanulids</taxon>
        <taxon>Asterales</taxon>
        <taxon>Asteraceae</taxon>
        <taxon>Asteroideae</taxon>
        <taxon>Heliantheae alliance</taxon>
        <taxon>Madieae</taxon>
        <taxon>Madiinae</taxon>
        <taxon>Deinandra</taxon>
    </lineage>
</organism>
<evidence type="ECO:0000256" key="3">
    <source>
        <dbReference type="ARBA" id="ARBA00023163"/>
    </source>
</evidence>
<dbReference type="PANTHER" id="PTHR31500">
    <property type="entry name" value="AT-HOOK MOTIF NUCLEAR-LOCALIZED PROTEIN 9"/>
    <property type="match status" value="1"/>
</dbReference>
<feature type="region of interest" description="Disordered" evidence="5">
    <location>
        <begin position="1"/>
        <end position="65"/>
    </location>
</feature>
<evidence type="ECO:0000313" key="7">
    <source>
        <dbReference type="EMBL" id="KAK9070342.1"/>
    </source>
</evidence>
<feature type="compositionally biased region" description="Polar residues" evidence="5">
    <location>
        <begin position="307"/>
        <end position="333"/>
    </location>
</feature>
<dbReference type="Proteomes" id="UP001408789">
    <property type="component" value="Unassembled WGS sequence"/>
</dbReference>
<name>A0AAP0DCL7_9ASTR</name>
<dbReference type="PROSITE" id="PS51742">
    <property type="entry name" value="PPC"/>
    <property type="match status" value="1"/>
</dbReference>
<feature type="compositionally biased region" description="Basic and acidic residues" evidence="5">
    <location>
        <begin position="1"/>
        <end position="13"/>
    </location>
</feature>
<keyword evidence="3 4" id="KW-0804">Transcription</keyword>
<protein>
    <recommendedName>
        <fullName evidence="4">AT-hook motif nuclear-localized protein</fullName>
    </recommendedName>
</protein>
<comment type="function">
    <text evidence="4">Transcription factor that specifically binds AT-rich DNA sequences related to the nuclear matrix attachment regions (MARs).</text>
</comment>
<accession>A0AAP0DCL7</accession>
<proteinExistence type="predicted"/>
<evidence type="ECO:0000259" key="6">
    <source>
        <dbReference type="PROSITE" id="PS51742"/>
    </source>
</evidence>
<comment type="subcellular location">
    <subcellularLocation>
        <location evidence="4">Nucleus</location>
    </subcellularLocation>
</comment>
<dbReference type="AlphaFoldDB" id="A0AAP0DCL7"/>
<feature type="domain" description="PPC" evidence="6">
    <location>
        <begin position="141"/>
        <end position="287"/>
    </location>
</feature>
<gene>
    <name evidence="7" type="ORF">SSX86_010743</name>
</gene>
<dbReference type="InterPro" id="IPR005175">
    <property type="entry name" value="PPC_dom"/>
</dbReference>